<evidence type="ECO:0000259" key="4">
    <source>
        <dbReference type="PROSITE" id="PS51194"/>
    </source>
</evidence>
<dbReference type="eggNOG" id="COG1205">
    <property type="taxonomic scope" value="Bacteria"/>
</dbReference>
<dbReference type="GO" id="GO:0006289">
    <property type="term" value="P:nucleotide-excision repair"/>
    <property type="evidence" value="ECO:0007669"/>
    <property type="project" value="TreeGrafter"/>
</dbReference>
<dbReference type="PROSITE" id="PS51194">
    <property type="entry name" value="HELICASE_CTER"/>
    <property type="match status" value="1"/>
</dbReference>
<dbReference type="InterPro" id="IPR011545">
    <property type="entry name" value="DEAD/DEAH_box_helicase_dom"/>
</dbReference>
<dbReference type="GO" id="GO:0043138">
    <property type="term" value="F:3'-5' DNA helicase activity"/>
    <property type="evidence" value="ECO:0007669"/>
    <property type="project" value="TreeGrafter"/>
</dbReference>
<dbReference type="Pfam" id="PF09369">
    <property type="entry name" value="MZB"/>
    <property type="match status" value="1"/>
</dbReference>
<sequence length="862" mass="94021">MFRIAMTDFIDILRSARGYNNQIVHVERLPARAARYAEPSAPLPPPLAAALAARGISRLYTHQAAALDAARAGLHVGIVTATASGKTLCYQLPTIEATLSDPAARALFLFPTKALAADQLRALYTLLDALKAAGGPALMAATLDGDTPRATRDRVRAGASIILSNPDLLHRTLLPDHARWQSVLAQLRFVVLDEAHTYRGVFGTHVALIMRRLRRLCAHYGSAPQFICCSATSANPQHHLAALIGDEVRVIDDDGAPQGERTFLFWNPPVIDNQRVPTWMRTLLPENGQRRSTNVETANVLATLVRAGVKTLAFARTRRSAELVLRYARETLDNGDSVENGHNPSMPLAEQIAAYRAGYTVEDRRRLEQAFARGDLRGLVSTNALELGVDIGGVDAVVIGGFPGTIASAWQQAGRAGRAQGKSLAALVAQDDPLDQFYMRHPAEFFCRPHEHARIALDNPYILRDQLRCAAAELPLHDADDLWFGATFAKLRDWLLQRGEVTTRPDGRAAYAGDPRPAAHVNIRSADGNPIDLIDIDTGRRIEQIAATRAPFEVFPGAVYMHQGNTYVVEALTSRQALARRAQIEYYTRTIDETEIAVRQVRQQRQVGPTTLALGVVDVTRQVVGYKRKKHYTDDVISEHELTMPPQTFRTIAVWWTISDSACRQIAQVCDSVLDALHAMEHAVIGLLPLFAQCDRADIGGLSTDAHPDTGAATIFVYDGVPGGVGIAEVGYEQAAQWWEQTWRLLVDCPCSEGCPACIQSPKCGNANQHLSKIGAATLAALLTGHAPPLPDAFGRHATSAAFIEEMQQQLARARSEPPGVRRTAVLVALRYRIATARASITDDTGRATLAMIEAEANALQR</sequence>
<dbReference type="InterPro" id="IPR022307">
    <property type="entry name" value="Helicase_put_actinobac"/>
</dbReference>
<dbReference type="InterPro" id="IPR027417">
    <property type="entry name" value="P-loop_NTPase"/>
</dbReference>
<reference evidence="5 6" key="1">
    <citation type="submission" date="2007-08" db="EMBL/GenBank/DDBJ databases">
        <title>Complete sequence of Roseiflexus castenholzii DSM 13941.</title>
        <authorList>
            <consortium name="US DOE Joint Genome Institute"/>
            <person name="Copeland A."/>
            <person name="Lucas S."/>
            <person name="Lapidus A."/>
            <person name="Barry K."/>
            <person name="Glavina del Rio T."/>
            <person name="Dalin E."/>
            <person name="Tice H."/>
            <person name="Pitluck S."/>
            <person name="Thompson L.S."/>
            <person name="Brettin T."/>
            <person name="Bruce D."/>
            <person name="Detter J.C."/>
            <person name="Han C."/>
            <person name="Tapia R."/>
            <person name="Schmutz J."/>
            <person name="Larimer F."/>
            <person name="Land M."/>
            <person name="Hauser L."/>
            <person name="Kyrpides N."/>
            <person name="Mikhailova N."/>
            <person name="Bryant D.A."/>
            <person name="Hanada S."/>
            <person name="Tsukatani Y."/>
            <person name="Richardson P."/>
        </authorList>
    </citation>
    <scope>NUCLEOTIDE SEQUENCE [LARGE SCALE GENOMIC DNA]</scope>
    <source>
        <strain evidence="6">DSM 13941 / HLO8</strain>
    </source>
</reference>
<dbReference type="SUPFAM" id="SSF52540">
    <property type="entry name" value="P-loop containing nucleoside triphosphate hydrolases"/>
    <property type="match status" value="1"/>
</dbReference>
<keyword evidence="5" id="KW-0347">Helicase</keyword>
<dbReference type="SMART" id="SM00487">
    <property type="entry name" value="DEXDc"/>
    <property type="match status" value="1"/>
</dbReference>
<dbReference type="eggNOG" id="COG1111">
    <property type="taxonomic scope" value="Bacteria"/>
</dbReference>
<feature type="domain" description="Helicase ATP-binding" evidence="3">
    <location>
        <begin position="67"/>
        <end position="251"/>
    </location>
</feature>
<dbReference type="InterPro" id="IPR055227">
    <property type="entry name" value="HRQ1_WHD"/>
</dbReference>
<keyword evidence="1" id="KW-0547">Nucleotide-binding</keyword>
<keyword evidence="5" id="KW-0378">Hydrolase</keyword>
<dbReference type="Proteomes" id="UP000000263">
    <property type="component" value="Chromosome"/>
</dbReference>
<dbReference type="Gene3D" id="3.40.50.300">
    <property type="entry name" value="P-loop containing nucleotide triphosphate hydrolases"/>
    <property type="match status" value="2"/>
</dbReference>
<dbReference type="Pfam" id="PF00270">
    <property type="entry name" value="DEAD"/>
    <property type="match status" value="1"/>
</dbReference>
<protein>
    <submittedName>
        <fullName evidence="5">Helicase superfamily 1 and 2 ATP-binding</fullName>
    </submittedName>
</protein>
<dbReference type="KEGG" id="rca:Rcas_2984"/>
<dbReference type="GO" id="GO:0003676">
    <property type="term" value="F:nucleic acid binding"/>
    <property type="evidence" value="ECO:0007669"/>
    <property type="project" value="InterPro"/>
</dbReference>
<keyword evidence="2 5" id="KW-0067">ATP-binding</keyword>
<dbReference type="GO" id="GO:0036297">
    <property type="term" value="P:interstrand cross-link repair"/>
    <property type="evidence" value="ECO:0007669"/>
    <property type="project" value="TreeGrafter"/>
</dbReference>
<evidence type="ECO:0000313" key="6">
    <source>
        <dbReference type="Proteomes" id="UP000000263"/>
    </source>
</evidence>
<dbReference type="InterPro" id="IPR014001">
    <property type="entry name" value="Helicase_ATP-bd"/>
</dbReference>
<dbReference type="HOGENOM" id="CLU_000809_3_2_0"/>
<dbReference type="SMART" id="SM00490">
    <property type="entry name" value="HELICc"/>
    <property type="match status" value="1"/>
</dbReference>
<evidence type="ECO:0000313" key="5">
    <source>
        <dbReference type="EMBL" id="ABU59041.1"/>
    </source>
</evidence>
<dbReference type="NCBIfam" id="TIGR03817">
    <property type="entry name" value="DECH_helic"/>
    <property type="match status" value="1"/>
</dbReference>
<proteinExistence type="predicted"/>
<dbReference type="PANTHER" id="PTHR47957">
    <property type="entry name" value="ATP-DEPENDENT HELICASE HRQ1"/>
    <property type="match status" value="1"/>
</dbReference>
<dbReference type="GO" id="GO:0005524">
    <property type="term" value="F:ATP binding"/>
    <property type="evidence" value="ECO:0007669"/>
    <property type="project" value="UniProtKB-KW"/>
</dbReference>
<evidence type="ECO:0000259" key="3">
    <source>
        <dbReference type="PROSITE" id="PS51192"/>
    </source>
</evidence>
<evidence type="ECO:0000256" key="2">
    <source>
        <dbReference type="ARBA" id="ARBA00022840"/>
    </source>
</evidence>
<dbReference type="CDD" id="cd17923">
    <property type="entry name" value="DEXHc_Hrq1-like"/>
    <property type="match status" value="1"/>
</dbReference>
<dbReference type="PROSITE" id="PS51192">
    <property type="entry name" value="HELICASE_ATP_BIND_1"/>
    <property type="match status" value="1"/>
</dbReference>
<accession>A7NNA8</accession>
<dbReference type="InterPro" id="IPR001650">
    <property type="entry name" value="Helicase_C-like"/>
</dbReference>
<organism evidence="5 6">
    <name type="scientific">Roseiflexus castenholzii (strain DSM 13941 / HLO8)</name>
    <dbReference type="NCBI Taxonomy" id="383372"/>
    <lineage>
        <taxon>Bacteria</taxon>
        <taxon>Bacillati</taxon>
        <taxon>Chloroflexota</taxon>
        <taxon>Chloroflexia</taxon>
        <taxon>Chloroflexales</taxon>
        <taxon>Roseiflexineae</taxon>
        <taxon>Roseiflexaceae</taxon>
        <taxon>Roseiflexus</taxon>
    </lineage>
</organism>
<evidence type="ECO:0000256" key="1">
    <source>
        <dbReference type="ARBA" id="ARBA00022741"/>
    </source>
</evidence>
<dbReference type="PANTHER" id="PTHR47957:SF3">
    <property type="entry name" value="ATP-DEPENDENT HELICASE HRQ1"/>
    <property type="match status" value="1"/>
</dbReference>
<dbReference type="Pfam" id="PF00271">
    <property type="entry name" value="Helicase_C"/>
    <property type="match status" value="1"/>
</dbReference>
<gene>
    <name evidence="5" type="ordered locus">Rcas_2984</name>
</gene>
<feature type="domain" description="Helicase C-terminal" evidence="4">
    <location>
        <begin position="299"/>
        <end position="461"/>
    </location>
</feature>
<name>A7NNA8_ROSCS</name>
<keyword evidence="6" id="KW-1185">Reference proteome</keyword>
<dbReference type="Pfam" id="PF22982">
    <property type="entry name" value="WHD_HRQ1"/>
    <property type="match status" value="1"/>
</dbReference>
<dbReference type="EMBL" id="CP000804">
    <property type="protein sequence ID" value="ABU59041.1"/>
    <property type="molecule type" value="Genomic_DNA"/>
</dbReference>
<dbReference type="CDD" id="cd18797">
    <property type="entry name" value="SF2_C_Hrq"/>
    <property type="match status" value="1"/>
</dbReference>
<dbReference type="AlphaFoldDB" id="A7NNA8"/>
<dbReference type="InterPro" id="IPR018973">
    <property type="entry name" value="MZB"/>
</dbReference>